<evidence type="ECO:0000259" key="1">
    <source>
        <dbReference type="Pfam" id="PF06445"/>
    </source>
</evidence>
<dbReference type="InterPro" id="IPR029442">
    <property type="entry name" value="GyrI-like"/>
</dbReference>
<protein>
    <recommendedName>
        <fullName evidence="1">GyrI-like small molecule binding domain-containing protein</fullName>
    </recommendedName>
</protein>
<dbReference type="InterPro" id="IPR008319">
    <property type="entry name" value="GyrI-like_CCH_Lin2189-like"/>
</dbReference>
<dbReference type="InterPro" id="IPR011256">
    <property type="entry name" value="Reg_factor_effector_dom_sf"/>
</dbReference>
<evidence type="ECO:0000313" key="2">
    <source>
        <dbReference type="EMBL" id="GAF81307.1"/>
    </source>
</evidence>
<accession>X0SZD6</accession>
<gene>
    <name evidence="2" type="ORF">S01H1_01585</name>
</gene>
<dbReference type="PIRSF" id="PIRSF031644">
    <property type="entry name" value="UCP031644"/>
    <property type="match status" value="1"/>
</dbReference>
<comment type="caution">
    <text evidence="2">The sequence shown here is derived from an EMBL/GenBank/DDBJ whole genome shotgun (WGS) entry which is preliminary data.</text>
</comment>
<name>X0SZD6_9ZZZZ</name>
<reference evidence="2" key="1">
    <citation type="journal article" date="2014" name="Front. Microbiol.">
        <title>High frequency of phylogenetically diverse reductive dehalogenase-homologous genes in deep subseafloor sedimentary metagenomes.</title>
        <authorList>
            <person name="Kawai M."/>
            <person name="Futagami T."/>
            <person name="Toyoda A."/>
            <person name="Takaki Y."/>
            <person name="Nishi S."/>
            <person name="Hori S."/>
            <person name="Arai W."/>
            <person name="Tsubouchi T."/>
            <person name="Morono Y."/>
            <person name="Uchiyama I."/>
            <person name="Ito T."/>
            <person name="Fujiyama A."/>
            <person name="Inagaki F."/>
            <person name="Takami H."/>
        </authorList>
    </citation>
    <scope>NUCLEOTIDE SEQUENCE</scope>
    <source>
        <strain evidence="2">Expedition CK06-06</strain>
    </source>
</reference>
<sequence length="195" mass="22853">MATKLDLTKEFKTYYAAKTRPEVAEFGEIPFLTIEGKGEPGGEEFTNKVEALYPLAYGVKKVCKRQDKDFGVPKLEGLWWVKSNKPALEVPRSEWYWKLLIRMPDFVTSEILKKAKEEVFKKKELELIKQIKFEKMKEGKCVQILHIGSYSIEPESLAKMRKIMEEKNFIENGLHHEIYLSDPRRVPEEKRKTIL</sequence>
<feature type="non-terminal residue" evidence="2">
    <location>
        <position position="195"/>
    </location>
</feature>
<feature type="domain" description="GyrI-like small molecule binding" evidence="1">
    <location>
        <begin position="21"/>
        <end position="193"/>
    </location>
</feature>
<dbReference type="Gene3D" id="3.20.80.10">
    <property type="entry name" value="Regulatory factor, effector binding domain"/>
    <property type="match status" value="1"/>
</dbReference>
<dbReference type="AlphaFoldDB" id="X0SZD6"/>
<dbReference type="Pfam" id="PF06445">
    <property type="entry name" value="GyrI-like"/>
    <property type="match status" value="1"/>
</dbReference>
<proteinExistence type="predicted"/>
<organism evidence="2">
    <name type="scientific">marine sediment metagenome</name>
    <dbReference type="NCBI Taxonomy" id="412755"/>
    <lineage>
        <taxon>unclassified sequences</taxon>
        <taxon>metagenomes</taxon>
        <taxon>ecological metagenomes</taxon>
    </lineage>
</organism>
<dbReference type="EMBL" id="BARS01000700">
    <property type="protein sequence ID" value="GAF81307.1"/>
    <property type="molecule type" value="Genomic_DNA"/>
</dbReference>